<dbReference type="EMBL" id="BMMI01000007">
    <property type="protein sequence ID" value="GGL78780.1"/>
    <property type="molecule type" value="Genomic_DNA"/>
</dbReference>
<evidence type="ECO:0000256" key="3">
    <source>
        <dbReference type="ARBA" id="ARBA00022543"/>
    </source>
</evidence>
<feature type="transmembrane region" description="Helical" evidence="11">
    <location>
        <begin position="48"/>
        <end position="67"/>
    </location>
</feature>
<dbReference type="PANTHER" id="PTHR28286">
    <property type="match status" value="1"/>
</dbReference>
<dbReference type="GO" id="GO:0016020">
    <property type="term" value="C:membrane"/>
    <property type="evidence" value="ECO:0007669"/>
    <property type="project" value="UniProtKB-SubCell"/>
</dbReference>
<feature type="transmembrane region" description="Helical" evidence="11">
    <location>
        <begin position="12"/>
        <end position="36"/>
    </location>
</feature>
<evidence type="ECO:0000256" key="8">
    <source>
        <dbReference type="ARBA" id="ARBA00022991"/>
    </source>
</evidence>
<keyword evidence="5 11" id="KW-0812">Transmembrane</keyword>
<keyword evidence="10" id="KW-0675">Receptor</keyword>
<reference evidence="15" key="2">
    <citation type="journal article" date="2019" name="Int. J. Syst. Evol. Microbiol.">
        <title>The Global Catalogue of Microorganisms (GCM) 10K type strain sequencing project: providing services to taxonomists for standard genome sequencing and annotation.</title>
        <authorList>
            <consortium name="The Broad Institute Genomics Platform"/>
            <consortium name="The Broad Institute Genome Sequencing Center for Infectious Disease"/>
            <person name="Wu L."/>
            <person name="Ma J."/>
        </authorList>
    </citation>
    <scope>NUCLEOTIDE SEQUENCE [LARGE SCALE GENOMIC DNA]</scope>
    <source>
        <strain evidence="15">CGMCC 4.5581</strain>
    </source>
</reference>
<keyword evidence="9 11" id="KW-0472">Membrane</keyword>
<name>A0A846LRN5_9ACTN</name>
<dbReference type="SUPFAM" id="SSF81321">
    <property type="entry name" value="Family A G protein-coupled receptor-like"/>
    <property type="match status" value="1"/>
</dbReference>
<feature type="transmembrane region" description="Helical" evidence="11">
    <location>
        <begin position="192"/>
        <end position="212"/>
    </location>
</feature>
<dbReference type="SMART" id="SM01021">
    <property type="entry name" value="Bac_rhodopsin"/>
    <property type="match status" value="1"/>
</dbReference>
<evidence type="ECO:0000256" key="1">
    <source>
        <dbReference type="ARBA" id="ARBA00004141"/>
    </source>
</evidence>
<keyword evidence="8" id="KW-0157">Chromophore</keyword>
<evidence type="ECO:0000256" key="10">
    <source>
        <dbReference type="ARBA" id="ARBA00023170"/>
    </source>
</evidence>
<reference evidence="12" key="1">
    <citation type="journal article" date="2014" name="Int. J. Syst. Evol. Microbiol.">
        <title>Complete genome of a new Firmicutes species belonging to the dominant human colonic microbiota ('Ruminococcus bicirculans') reveals two chromosomes and a selective capacity to utilize plant glucans.</title>
        <authorList>
            <consortium name="NISC Comparative Sequencing Program"/>
            <person name="Wegmann U."/>
            <person name="Louis P."/>
            <person name="Goesmann A."/>
            <person name="Henrissat B."/>
            <person name="Duncan S.H."/>
            <person name="Flint H.J."/>
        </authorList>
    </citation>
    <scope>NUCLEOTIDE SEQUENCE</scope>
    <source>
        <strain evidence="12">CGMCC 4.5581</strain>
    </source>
</reference>
<protein>
    <submittedName>
        <fullName evidence="13">Bacteriorhodopsin</fullName>
    </submittedName>
    <submittedName>
        <fullName evidence="12">Xanthorhodopsin</fullName>
    </submittedName>
</protein>
<dbReference type="Proteomes" id="UP000648663">
    <property type="component" value="Unassembled WGS sequence"/>
</dbReference>
<evidence type="ECO:0000256" key="7">
    <source>
        <dbReference type="ARBA" id="ARBA00022989"/>
    </source>
</evidence>
<evidence type="ECO:0000313" key="14">
    <source>
        <dbReference type="Proteomes" id="UP000552836"/>
    </source>
</evidence>
<dbReference type="PANTHER" id="PTHR28286:SF2">
    <property type="entry name" value="BACTERIORHODOPSIN _OPSIN, NOPA (EUROFUNG)"/>
    <property type="match status" value="1"/>
</dbReference>
<dbReference type="Pfam" id="PF01036">
    <property type="entry name" value="Bac_rhodopsin"/>
    <property type="match status" value="1"/>
</dbReference>
<comment type="similarity">
    <text evidence="2">Belongs to the archaeal/bacterial/fungal opsin family.</text>
</comment>
<reference evidence="12" key="4">
    <citation type="submission" date="2024-05" db="EMBL/GenBank/DDBJ databases">
        <authorList>
            <person name="Sun Q."/>
            <person name="Zhou Y."/>
        </authorList>
    </citation>
    <scope>NUCLEOTIDE SEQUENCE</scope>
    <source>
        <strain evidence="12">CGMCC 4.5581</strain>
    </source>
</reference>
<dbReference type="GO" id="GO:0009881">
    <property type="term" value="F:photoreceptor activity"/>
    <property type="evidence" value="ECO:0007669"/>
    <property type="project" value="UniProtKB-KW"/>
</dbReference>
<evidence type="ECO:0000256" key="9">
    <source>
        <dbReference type="ARBA" id="ARBA00023136"/>
    </source>
</evidence>
<sequence>MNVENTFTFDFFQYTIVSHVFTFGYAAMAAGLVYFVLTSKNSLPRYQLSSTLSAVVMLSAFLELLVISQKWDSAFSWDGEAFSPTGTLFSNGYRYMNWTIDVPVLLLQMLIVLGVTGAAFRRGWIVFTVAGLGMIYTGYAGQFYEVERSAPFWIWGSISTVFFLVILVLVYRTVYGNVGRLPAEVRPLVKAVWWLLLVSWMLYPGAYLMPAIWDSADGVVARQITYTIADVTSKVVYGILLAVIARKVSKHEGHDEAVASDVTMPRGGITDVAAPGRAA</sequence>
<dbReference type="Proteomes" id="UP000552836">
    <property type="component" value="Unassembled WGS sequence"/>
</dbReference>
<dbReference type="PRINTS" id="PR00251">
    <property type="entry name" value="BACTRLOPSIN"/>
</dbReference>
<evidence type="ECO:0000256" key="4">
    <source>
        <dbReference type="ARBA" id="ARBA00022606"/>
    </source>
</evidence>
<evidence type="ECO:0000256" key="2">
    <source>
        <dbReference type="ARBA" id="ARBA00008130"/>
    </source>
</evidence>
<feature type="transmembrane region" description="Helical" evidence="11">
    <location>
        <begin position="224"/>
        <end position="245"/>
    </location>
</feature>
<dbReference type="AlphaFoldDB" id="A0A846LRN5"/>
<evidence type="ECO:0000256" key="11">
    <source>
        <dbReference type="SAM" id="Phobius"/>
    </source>
</evidence>
<dbReference type="EMBL" id="JAAMPA010000002">
    <property type="protein sequence ID" value="NIH68942.1"/>
    <property type="molecule type" value="Genomic_DNA"/>
</dbReference>
<evidence type="ECO:0000256" key="6">
    <source>
        <dbReference type="ARBA" id="ARBA00022925"/>
    </source>
</evidence>
<evidence type="ECO:0000313" key="15">
    <source>
        <dbReference type="Proteomes" id="UP000648663"/>
    </source>
</evidence>
<dbReference type="RefSeq" id="WP_166756550.1">
    <property type="nucleotide sequence ID" value="NZ_BAABJU010000003.1"/>
</dbReference>
<feature type="transmembrane region" description="Helical" evidence="11">
    <location>
        <begin position="123"/>
        <end position="140"/>
    </location>
</feature>
<keyword evidence="15" id="KW-1185">Reference proteome</keyword>
<comment type="subcellular location">
    <subcellularLocation>
        <location evidence="1">Membrane</location>
        <topology evidence="1">Multi-pass membrane protein</topology>
    </subcellularLocation>
</comment>
<accession>A0A846LRN5</accession>
<proteinExistence type="inferred from homology"/>
<feature type="transmembrane region" description="Helical" evidence="11">
    <location>
        <begin position="152"/>
        <end position="171"/>
    </location>
</feature>
<evidence type="ECO:0000313" key="13">
    <source>
        <dbReference type="EMBL" id="NIH68942.1"/>
    </source>
</evidence>
<dbReference type="InterPro" id="IPR001425">
    <property type="entry name" value="Arc/bac/fun_rhodopsins"/>
</dbReference>
<evidence type="ECO:0000313" key="12">
    <source>
        <dbReference type="EMBL" id="GGL78780.1"/>
    </source>
</evidence>
<keyword evidence="4" id="KW-0716">Sensory transduction</keyword>
<dbReference type="Gene3D" id="1.20.1070.10">
    <property type="entry name" value="Rhodopsin 7-helix transmembrane proteins"/>
    <property type="match status" value="1"/>
</dbReference>
<dbReference type="GO" id="GO:0007602">
    <property type="term" value="P:phototransduction"/>
    <property type="evidence" value="ECO:0007669"/>
    <property type="project" value="UniProtKB-KW"/>
</dbReference>
<feature type="transmembrane region" description="Helical" evidence="11">
    <location>
        <begin position="95"/>
        <end position="116"/>
    </location>
</feature>
<reference evidence="13 14" key="3">
    <citation type="submission" date="2020-02" db="EMBL/GenBank/DDBJ databases">
        <title>Sequencing the genomes of 1000 actinobacteria strains.</title>
        <authorList>
            <person name="Klenk H.-P."/>
        </authorList>
    </citation>
    <scope>NUCLEOTIDE SEQUENCE [LARGE SCALE GENOMIC DNA]</scope>
    <source>
        <strain evidence="13 14">DSM 45201</strain>
    </source>
</reference>
<gene>
    <name evidence="13" type="ORF">FB380_003430</name>
    <name evidence="12" type="ORF">GCM10011589_38570</name>
</gene>
<keyword evidence="7 11" id="KW-1133">Transmembrane helix</keyword>
<evidence type="ECO:0000256" key="5">
    <source>
        <dbReference type="ARBA" id="ARBA00022692"/>
    </source>
</evidence>
<organism evidence="13 14">
    <name type="scientific">Modestobacter marinus</name>
    <dbReference type="NCBI Taxonomy" id="477641"/>
    <lineage>
        <taxon>Bacteria</taxon>
        <taxon>Bacillati</taxon>
        <taxon>Actinomycetota</taxon>
        <taxon>Actinomycetes</taxon>
        <taxon>Geodermatophilales</taxon>
        <taxon>Geodermatophilaceae</taxon>
        <taxon>Modestobacter</taxon>
    </lineage>
</organism>
<keyword evidence="6" id="KW-0681">Retinal protein</keyword>
<keyword evidence="3" id="KW-0600">Photoreceptor protein</keyword>
<comment type="caution">
    <text evidence="13">The sequence shown here is derived from an EMBL/GenBank/DDBJ whole genome shotgun (WGS) entry which is preliminary data.</text>
</comment>